<evidence type="ECO:0000256" key="8">
    <source>
        <dbReference type="ARBA" id="ARBA00022927"/>
    </source>
</evidence>
<keyword evidence="8" id="KW-0653">Protein transport</keyword>
<proteinExistence type="inferred from homology"/>
<comment type="subcellular location">
    <subcellularLocation>
        <location evidence="1">Cell membrane</location>
        <topology evidence="1">Peripheral membrane protein</topology>
        <orientation evidence="1">Cytoplasmic side</orientation>
    </subcellularLocation>
</comment>
<evidence type="ECO:0000256" key="2">
    <source>
        <dbReference type="ARBA" id="ARBA00010004"/>
    </source>
</evidence>
<keyword evidence="7" id="KW-1005">Bacterial flagellum biogenesis</keyword>
<evidence type="ECO:0000256" key="1">
    <source>
        <dbReference type="ARBA" id="ARBA00004413"/>
    </source>
</evidence>
<evidence type="ECO:0000256" key="3">
    <source>
        <dbReference type="ARBA" id="ARBA00020392"/>
    </source>
</evidence>
<keyword evidence="6" id="KW-0145">Chemotaxis</keyword>
<evidence type="ECO:0000256" key="10">
    <source>
        <dbReference type="ARBA" id="ARBA00023225"/>
    </source>
</evidence>
<keyword evidence="5" id="KW-1003">Cell membrane</keyword>
<gene>
    <name evidence="11" type="ORF">SAMN05444368_0844</name>
</gene>
<evidence type="ECO:0000256" key="7">
    <source>
        <dbReference type="ARBA" id="ARBA00022795"/>
    </source>
</evidence>
<dbReference type="Pfam" id="PF02050">
    <property type="entry name" value="FliJ"/>
    <property type="match status" value="1"/>
</dbReference>
<comment type="caution">
    <text evidence="11">The sequence shown here is derived from an EMBL/GenBank/DDBJ whole genome shotgun (WGS) entry which is preliminary data.</text>
</comment>
<dbReference type="InterPro" id="IPR012823">
    <property type="entry name" value="Flagell_FliJ"/>
</dbReference>
<keyword evidence="12" id="KW-1185">Reference proteome</keyword>
<dbReference type="EMBL" id="FSQZ01000001">
    <property type="protein sequence ID" value="SIN66000.1"/>
    <property type="molecule type" value="Genomic_DNA"/>
</dbReference>
<evidence type="ECO:0000256" key="9">
    <source>
        <dbReference type="ARBA" id="ARBA00023136"/>
    </source>
</evidence>
<protein>
    <recommendedName>
        <fullName evidence="3">Flagellar FliJ protein</fullName>
    </recommendedName>
</protein>
<evidence type="ECO:0000256" key="6">
    <source>
        <dbReference type="ARBA" id="ARBA00022500"/>
    </source>
</evidence>
<keyword evidence="9" id="KW-0472">Membrane</keyword>
<dbReference type="RefSeq" id="WP_074199380.1">
    <property type="nucleotide sequence ID" value="NZ_FSQZ01000001.1"/>
</dbReference>
<dbReference type="InterPro" id="IPR053716">
    <property type="entry name" value="Flag_assembly_chemotaxis_eff"/>
</dbReference>
<keyword evidence="11" id="KW-0282">Flagellum</keyword>
<evidence type="ECO:0000256" key="5">
    <source>
        <dbReference type="ARBA" id="ARBA00022475"/>
    </source>
</evidence>
<evidence type="ECO:0000256" key="4">
    <source>
        <dbReference type="ARBA" id="ARBA00022448"/>
    </source>
</evidence>
<keyword evidence="11" id="KW-0969">Cilium</keyword>
<keyword evidence="10" id="KW-1006">Bacterial flagellum protein export</keyword>
<dbReference type="Proteomes" id="UP000185093">
    <property type="component" value="Unassembled WGS sequence"/>
</dbReference>
<reference evidence="11 12" key="1">
    <citation type="submission" date="2016-11" db="EMBL/GenBank/DDBJ databases">
        <authorList>
            <person name="Varghese N."/>
            <person name="Submissions S."/>
        </authorList>
    </citation>
    <scope>NUCLEOTIDE SEQUENCE [LARGE SCALE GENOMIC DNA]</scope>
    <source>
        <strain evidence="11 12">DSM 20664</strain>
    </source>
</reference>
<dbReference type="Gene3D" id="1.10.287.1700">
    <property type="match status" value="1"/>
</dbReference>
<organism evidence="11 12">
    <name type="scientific">Acetomicrobium flavidum</name>
    <dbReference type="NCBI Taxonomy" id="49896"/>
    <lineage>
        <taxon>Bacteria</taxon>
        <taxon>Thermotogati</taxon>
        <taxon>Synergistota</taxon>
        <taxon>Synergistia</taxon>
        <taxon>Synergistales</taxon>
        <taxon>Acetomicrobiaceae</taxon>
        <taxon>Acetomicrobium</taxon>
    </lineage>
</organism>
<keyword evidence="11" id="KW-0966">Cell projection</keyword>
<name>A0ABY1JCH3_9BACT</name>
<evidence type="ECO:0000313" key="11">
    <source>
        <dbReference type="EMBL" id="SIN66000.1"/>
    </source>
</evidence>
<accession>A0ABY1JCH3</accession>
<keyword evidence="4" id="KW-0813">Transport</keyword>
<evidence type="ECO:0000313" key="12">
    <source>
        <dbReference type="Proteomes" id="UP000185093"/>
    </source>
</evidence>
<sequence>MNDKIVRFNKLEDLKKKEVESLEWALEEQKKVKEGIKEYLSSLNQERTKMLAEFGLKNNDVFDIDELWDIRKEIELLDEKTTYASSELKKCEAMVENIMKELLNKHKEAKVMEKAANRLVEREKAEQLANEQAVLDDISQSRYGRNDVL</sequence>
<comment type="similarity">
    <text evidence="2">Belongs to the FliJ family.</text>
</comment>